<reference evidence="1" key="1">
    <citation type="journal article" date="2014" name="Front. Microbiol.">
        <title>High frequency of phylogenetically diverse reductive dehalogenase-homologous genes in deep subseafloor sedimentary metagenomes.</title>
        <authorList>
            <person name="Kawai M."/>
            <person name="Futagami T."/>
            <person name="Toyoda A."/>
            <person name="Takaki Y."/>
            <person name="Nishi S."/>
            <person name="Hori S."/>
            <person name="Arai W."/>
            <person name="Tsubouchi T."/>
            <person name="Morono Y."/>
            <person name="Uchiyama I."/>
            <person name="Ito T."/>
            <person name="Fujiyama A."/>
            <person name="Inagaki F."/>
            <person name="Takami H."/>
        </authorList>
    </citation>
    <scope>NUCLEOTIDE SEQUENCE</scope>
    <source>
        <strain evidence="1">Expedition CK06-06</strain>
    </source>
</reference>
<protein>
    <submittedName>
        <fullName evidence="1">Uncharacterized protein</fullName>
    </submittedName>
</protein>
<evidence type="ECO:0000313" key="1">
    <source>
        <dbReference type="EMBL" id="GAI73651.1"/>
    </source>
</evidence>
<dbReference type="AlphaFoldDB" id="X1S3B7"/>
<name>X1S3B7_9ZZZZ</name>
<dbReference type="EMBL" id="BARW01010161">
    <property type="protein sequence ID" value="GAI73651.1"/>
    <property type="molecule type" value="Genomic_DNA"/>
</dbReference>
<accession>X1S3B7</accession>
<feature type="non-terminal residue" evidence="1">
    <location>
        <position position="1"/>
    </location>
</feature>
<comment type="caution">
    <text evidence="1">The sequence shown here is derived from an EMBL/GenBank/DDBJ whole genome shotgun (WGS) entry which is preliminary data.</text>
</comment>
<organism evidence="1">
    <name type="scientific">marine sediment metagenome</name>
    <dbReference type="NCBI Taxonomy" id="412755"/>
    <lineage>
        <taxon>unclassified sequences</taxon>
        <taxon>metagenomes</taxon>
        <taxon>ecological metagenomes</taxon>
    </lineage>
</organism>
<sequence>RDGCWYSMFWRFYAIGDADVAIFRDCDSRLSFREKYAVEQWLISDKKVHIMRDHPWHDVAILGGMWGLKKGILDDIKTKIEKISKDKVGYWQCDQEFLKSEYRRLLPHAMVHNEFIKAQRDRGAEFIKAESFAIPFPKKRYKNQFIGQPYDENNKTLITLHGNMNKDTITEYFELDS</sequence>
<gene>
    <name evidence="1" type="ORF">S12H4_20135</name>
</gene>
<proteinExistence type="predicted"/>